<dbReference type="InterPro" id="IPR010402">
    <property type="entry name" value="CCT_domain"/>
</dbReference>
<keyword evidence="5" id="KW-0862">Zinc</keyword>
<dbReference type="PANTHER" id="PTHR31319">
    <property type="entry name" value="ZINC FINGER PROTEIN CONSTANS-LIKE 4"/>
    <property type="match status" value="1"/>
</dbReference>
<dbReference type="PANTHER" id="PTHR31319:SF45">
    <property type="entry name" value="ZINC FINGER PROTEIN HD1-LIKE"/>
    <property type="match status" value="1"/>
</dbReference>
<proteinExistence type="inferred from homology"/>
<comment type="subcellular location">
    <subcellularLocation>
        <location evidence="1 8">Nucleus</location>
    </subcellularLocation>
</comment>
<organism evidence="11">
    <name type="scientific">Fagus sylvatica</name>
    <name type="common">Beechnut</name>
    <dbReference type="NCBI Taxonomy" id="28930"/>
    <lineage>
        <taxon>Eukaryota</taxon>
        <taxon>Viridiplantae</taxon>
        <taxon>Streptophyta</taxon>
        <taxon>Embryophyta</taxon>
        <taxon>Tracheophyta</taxon>
        <taxon>Spermatophyta</taxon>
        <taxon>Magnoliopsida</taxon>
        <taxon>eudicotyledons</taxon>
        <taxon>Gunneridae</taxon>
        <taxon>Pentapetalae</taxon>
        <taxon>rosids</taxon>
        <taxon>fabids</taxon>
        <taxon>Fagales</taxon>
        <taxon>Fagaceae</taxon>
        <taxon>Fagus</taxon>
    </lineage>
</organism>
<evidence type="ECO:0000256" key="5">
    <source>
        <dbReference type="ARBA" id="ARBA00022833"/>
    </source>
</evidence>
<evidence type="ECO:0000259" key="9">
    <source>
        <dbReference type="PROSITE" id="PS50119"/>
    </source>
</evidence>
<evidence type="ECO:0000256" key="7">
    <source>
        <dbReference type="PROSITE-ProRule" id="PRU00024"/>
    </source>
</evidence>
<evidence type="ECO:0000256" key="6">
    <source>
        <dbReference type="ARBA" id="ARBA00023242"/>
    </source>
</evidence>
<evidence type="ECO:0000256" key="8">
    <source>
        <dbReference type="PROSITE-ProRule" id="PRU00357"/>
    </source>
</evidence>
<evidence type="ECO:0000256" key="4">
    <source>
        <dbReference type="ARBA" id="ARBA00022771"/>
    </source>
</evidence>
<dbReference type="GO" id="GO:0009909">
    <property type="term" value="P:regulation of flower development"/>
    <property type="evidence" value="ECO:0007669"/>
    <property type="project" value="InterPro"/>
</dbReference>
<name>A0A2N9ESH5_FAGSY</name>
<keyword evidence="3" id="KW-0479">Metal-binding</keyword>
<evidence type="ECO:0008006" key="12">
    <source>
        <dbReference type="Google" id="ProtNLM"/>
    </source>
</evidence>
<dbReference type="AlphaFoldDB" id="A0A2N9ESH5"/>
<dbReference type="SMART" id="SM00336">
    <property type="entry name" value="BBOX"/>
    <property type="match status" value="1"/>
</dbReference>
<dbReference type="EMBL" id="OIVN01000535">
    <property type="protein sequence ID" value="SPC81757.1"/>
    <property type="molecule type" value="Genomic_DNA"/>
</dbReference>
<dbReference type="PROSITE" id="PS51017">
    <property type="entry name" value="CCT"/>
    <property type="match status" value="1"/>
</dbReference>
<reference evidence="11" key="1">
    <citation type="submission" date="2018-02" db="EMBL/GenBank/DDBJ databases">
        <authorList>
            <person name="Cohen D.B."/>
            <person name="Kent A.D."/>
        </authorList>
    </citation>
    <scope>NUCLEOTIDE SEQUENCE</scope>
</reference>
<feature type="domain" description="CCT" evidence="10">
    <location>
        <begin position="292"/>
        <end position="334"/>
    </location>
</feature>
<dbReference type="InterPro" id="IPR045281">
    <property type="entry name" value="CONSTANS-like"/>
</dbReference>
<dbReference type="InterPro" id="IPR049808">
    <property type="entry name" value="CONSTANS-like_Bbox1"/>
</dbReference>
<accession>A0A2N9ESH5</accession>
<evidence type="ECO:0000256" key="3">
    <source>
        <dbReference type="ARBA" id="ARBA00022723"/>
    </source>
</evidence>
<dbReference type="InterPro" id="IPR000315">
    <property type="entry name" value="Znf_B-box"/>
</dbReference>
<evidence type="ECO:0000313" key="11">
    <source>
        <dbReference type="EMBL" id="SPC81757.1"/>
    </source>
</evidence>
<dbReference type="CDD" id="cd19821">
    <property type="entry name" value="Bbox1_BBX-like"/>
    <property type="match status" value="2"/>
</dbReference>
<feature type="domain" description="B box-type" evidence="9">
    <location>
        <begin position="19"/>
        <end position="59"/>
    </location>
</feature>
<sequence length="358" mass="40082">MLKVDSIGDGHTCNWSCTCDACHAAACTLYCHTDSAYLCIGCDQCIHAAIPPALPDHRVWICTECEKAPADFTCKADAASLSINCDFEIHSANPIACCHNRVPVSPLTGLVYAASSNTYHCELPAPMFDVGNEIVADEAEADYFLLLDLDSTEDQPNSEFMYSEAVDEYLEPVEYDSSTKFQYQDEYQQQQPYGTNQGENISDIILPVQSVDARKIRHNISFTGEFEASKAAFINTPSSSHSVPLSFMNAGISPKEITSEFSSSYTRFQSGTTELFHNTSLVMPLQSTPMNREAKVLKYREKKKARKFEKKIRYASRKAYAETRPRVKGRFARRTDIELEDDQLFSIEEYGYAIVPSC</sequence>
<protein>
    <recommendedName>
        <fullName evidence="12">CCT domain-containing protein</fullName>
    </recommendedName>
</protein>
<evidence type="ECO:0000256" key="1">
    <source>
        <dbReference type="ARBA" id="ARBA00004123"/>
    </source>
</evidence>
<dbReference type="Pfam" id="PF06203">
    <property type="entry name" value="CCT"/>
    <property type="match status" value="1"/>
</dbReference>
<evidence type="ECO:0000256" key="2">
    <source>
        <dbReference type="ARBA" id="ARBA00010024"/>
    </source>
</evidence>
<keyword evidence="4 7" id="KW-0863">Zinc-finger</keyword>
<dbReference type="GO" id="GO:0005634">
    <property type="term" value="C:nucleus"/>
    <property type="evidence" value="ECO:0007669"/>
    <property type="project" value="UniProtKB-SubCell"/>
</dbReference>
<keyword evidence="6 8" id="KW-0539">Nucleus</keyword>
<evidence type="ECO:0000259" key="10">
    <source>
        <dbReference type="PROSITE" id="PS51017"/>
    </source>
</evidence>
<comment type="similarity">
    <text evidence="2">Belongs to the CONSTANS family.</text>
</comment>
<dbReference type="GO" id="GO:0003700">
    <property type="term" value="F:DNA-binding transcription factor activity"/>
    <property type="evidence" value="ECO:0007669"/>
    <property type="project" value="TreeGrafter"/>
</dbReference>
<dbReference type="PROSITE" id="PS50119">
    <property type="entry name" value="ZF_BBOX"/>
    <property type="match status" value="1"/>
</dbReference>
<gene>
    <name evidence="11" type="ORF">FSB_LOCUS9639</name>
</gene>
<dbReference type="GO" id="GO:0008270">
    <property type="term" value="F:zinc ion binding"/>
    <property type="evidence" value="ECO:0007669"/>
    <property type="project" value="UniProtKB-KW"/>
</dbReference>
<dbReference type="GO" id="GO:2000028">
    <property type="term" value="P:regulation of photoperiodism, flowering"/>
    <property type="evidence" value="ECO:0007669"/>
    <property type="project" value="TreeGrafter"/>
</dbReference>